<dbReference type="eggNOG" id="KOG1592">
    <property type="taxonomic scope" value="Eukaryota"/>
</dbReference>
<dbReference type="AlphaFoldDB" id="B9WGF0"/>
<dbReference type="CGD" id="CAL0000160886">
    <property type="gene designation" value="Cd36_44520"/>
</dbReference>
<proteinExistence type="predicted"/>
<keyword evidence="5" id="KW-1185">Reference proteome</keyword>
<dbReference type="PANTHER" id="PTHR10188">
    <property type="entry name" value="L-ASPARAGINASE"/>
    <property type="match status" value="1"/>
</dbReference>
<dbReference type="PANTHER" id="PTHR10188:SF8">
    <property type="entry name" value="THREONINE ASPARTASE 1"/>
    <property type="match status" value="1"/>
</dbReference>
<dbReference type="Pfam" id="PF01112">
    <property type="entry name" value="Asparaginase_2"/>
    <property type="match status" value="1"/>
</dbReference>
<dbReference type="GO" id="GO:0005737">
    <property type="term" value="C:cytoplasm"/>
    <property type="evidence" value="ECO:0007669"/>
    <property type="project" value="TreeGrafter"/>
</dbReference>
<dbReference type="EMBL" id="FM992691">
    <property type="protein sequence ID" value="CAX42324.1"/>
    <property type="molecule type" value="Genomic_DNA"/>
</dbReference>
<accession>B9WGF0</accession>
<dbReference type="GeneID" id="8047936"/>
<feature type="site" description="Cleavage; by autolysis" evidence="2">
    <location>
        <begin position="163"/>
        <end position="164"/>
    </location>
</feature>
<reference evidence="4 5" key="1">
    <citation type="journal article" date="2009" name="Genome Res.">
        <title>Comparative genomics of the fungal pathogens Candida dubliniensis and Candida albicans.</title>
        <authorList>
            <person name="Jackson A.P."/>
            <person name="Gamble J.A."/>
            <person name="Yeomans T."/>
            <person name="Moran G.P."/>
            <person name="Saunders D."/>
            <person name="Harris D."/>
            <person name="Aslett M."/>
            <person name="Barrell J.F."/>
            <person name="Butler G."/>
            <person name="Citiulo F."/>
            <person name="Coleman D.C."/>
            <person name="de Groot P.W.J."/>
            <person name="Goodwin T.J."/>
            <person name="Quail M.A."/>
            <person name="McQuillan J."/>
            <person name="Munro C.A."/>
            <person name="Pain A."/>
            <person name="Poulter R.T."/>
            <person name="Rajandream M.A."/>
            <person name="Renauld H."/>
            <person name="Spiering M.J."/>
            <person name="Tivey A."/>
            <person name="Gow N.A.R."/>
            <person name="Barrell B."/>
            <person name="Sullivan D.J."/>
            <person name="Berriman M."/>
        </authorList>
    </citation>
    <scope>NUCLEOTIDE SEQUENCE [LARGE SCALE GENOMIC DNA]</scope>
    <source>
        <strain evidence="5">CD36 / ATCC MYA-646 / CBS 7987 / NCPF 3949 / NRRL Y-17841</strain>
    </source>
</reference>
<evidence type="ECO:0000313" key="3">
    <source>
        <dbReference type="CGD" id="CAL0000160886"/>
    </source>
</evidence>
<dbReference type="VEuPathDB" id="FungiDB:CD36_44520"/>
<dbReference type="Gene3D" id="3.60.20.30">
    <property type="entry name" value="(Glycosyl)asparaginase"/>
    <property type="match status" value="1"/>
</dbReference>
<protein>
    <submittedName>
        <fullName evidence="4">L-asparaginase, putative</fullName>
    </submittedName>
</protein>
<dbReference type="GO" id="GO:0004298">
    <property type="term" value="F:threonine-type endopeptidase activity"/>
    <property type="evidence" value="ECO:0007669"/>
    <property type="project" value="TreeGrafter"/>
</dbReference>
<dbReference type="InterPro" id="IPR029055">
    <property type="entry name" value="Ntn_hydrolases_N"/>
</dbReference>
<evidence type="ECO:0000313" key="4">
    <source>
        <dbReference type="EMBL" id="CAX42324.1"/>
    </source>
</evidence>
<dbReference type="OrthoDB" id="77601at2759"/>
<gene>
    <name evidence="3" type="ordered locus">Cd36_44520</name>
    <name evidence="4" type="ORF">CD36_44520</name>
</gene>
<sequence length="315" mass="34886">MNDILIIHIGAGKHDPNKSENYKTLLRNALTRPSITEASDVIESSSLTNTGHGSSLNLLGKVECDASYISNDKVGAIVNMTCEKPTKELFRIFQYLDTLYDSDETDLTPPVMLVYPSLKNLIPNIMDGNLVSAKSRKIYDTYKDKIFQGKHLDHYTIPNEVSDTIGITHISDTETTIVTSSGGNFFKLPGRIGCAGVIGAAIARKKLSDCEICCMCSGNGEQIIKSKLAWEIANSIANVAGDEYGGYLEKMIYELNPRFYVGFIIVLNYGSQTQLLYGHTTETFYFGFRSPNQTRIVLSSSDKLGYFTFGEYSLH</sequence>
<dbReference type="HOGENOM" id="CLU_021603_5_1_1"/>
<name>B9WGF0_CANDC</name>
<dbReference type="KEGG" id="cdu:CD36_44520"/>
<dbReference type="InterPro" id="IPR000246">
    <property type="entry name" value="Peptidase_T2"/>
</dbReference>
<feature type="active site" description="Nucleophile" evidence="1">
    <location>
        <position position="164"/>
    </location>
</feature>
<dbReference type="Proteomes" id="UP000002605">
    <property type="component" value="Chromosome 4"/>
</dbReference>
<evidence type="ECO:0000256" key="1">
    <source>
        <dbReference type="PIRSR" id="PIRSR600246-1"/>
    </source>
</evidence>
<dbReference type="RefSeq" id="XP_002420104.1">
    <property type="nucleotide sequence ID" value="XM_002420059.1"/>
</dbReference>
<dbReference type="SUPFAM" id="SSF56235">
    <property type="entry name" value="N-terminal nucleophile aminohydrolases (Ntn hydrolases)"/>
    <property type="match status" value="1"/>
</dbReference>
<evidence type="ECO:0000256" key="2">
    <source>
        <dbReference type="PIRSR" id="PIRSR600246-3"/>
    </source>
</evidence>
<evidence type="ECO:0000313" key="5">
    <source>
        <dbReference type="Proteomes" id="UP000002605"/>
    </source>
</evidence>
<organism evidence="4 5">
    <name type="scientific">Candida dubliniensis (strain CD36 / ATCC MYA-646 / CBS 7987 / NCPF 3949 / NRRL Y-17841)</name>
    <name type="common">Yeast</name>
    <dbReference type="NCBI Taxonomy" id="573826"/>
    <lineage>
        <taxon>Eukaryota</taxon>
        <taxon>Fungi</taxon>
        <taxon>Dikarya</taxon>
        <taxon>Ascomycota</taxon>
        <taxon>Saccharomycotina</taxon>
        <taxon>Pichiomycetes</taxon>
        <taxon>Debaryomycetaceae</taxon>
        <taxon>Candida/Lodderomyces clade</taxon>
        <taxon>Candida</taxon>
    </lineage>
</organism>
<dbReference type="GO" id="GO:0051604">
    <property type="term" value="P:protein maturation"/>
    <property type="evidence" value="ECO:0007669"/>
    <property type="project" value="TreeGrafter"/>
</dbReference>